<accession>A0A9X2XSI2</accession>
<proteinExistence type="predicted"/>
<comment type="caution">
    <text evidence="2">The sequence shown here is derived from an EMBL/GenBank/DDBJ whole genome shotgun (WGS) entry which is preliminary data.</text>
</comment>
<evidence type="ECO:0000256" key="1">
    <source>
        <dbReference type="SAM" id="SignalP"/>
    </source>
</evidence>
<dbReference type="EMBL" id="JAOTIF010000002">
    <property type="protein sequence ID" value="MCU7548284.1"/>
    <property type="molecule type" value="Genomic_DNA"/>
</dbReference>
<protein>
    <recommendedName>
        <fullName evidence="4">DUF3471 domain-containing protein</fullName>
    </recommendedName>
</protein>
<reference evidence="2" key="2">
    <citation type="submission" date="2023-04" db="EMBL/GenBank/DDBJ databases">
        <title>Paracnuella aquatica gen. nov., sp. nov., a member of the family Chitinophagaceae isolated from a hot spring.</title>
        <authorList>
            <person name="Wang C."/>
        </authorList>
    </citation>
    <scope>NUCLEOTIDE SEQUENCE</scope>
    <source>
        <strain evidence="2">LB-8</strain>
    </source>
</reference>
<dbReference type="RefSeq" id="WP_279295732.1">
    <property type="nucleotide sequence ID" value="NZ_JAOTIF010000002.1"/>
</dbReference>
<keyword evidence="3" id="KW-1185">Reference proteome</keyword>
<gene>
    <name evidence="2" type="ORF">OCK74_04120</name>
</gene>
<reference evidence="2" key="1">
    <citation type="submission" date="2022-09" db="EMBL/GenBank/DDBJ databases">
        <authorList>
            <person name="Yuan C."/>
            <person name="Ke Z."/>
        </authorList>
    </citation>
    <scope>NUCLEOTIDE SEQUENCE</scope>
    <source>
        <strain evidence="2">LB-8</strain>
    </source>
</reference>
<feature type="signal peptide" evidence="1">
    <location>
        <begin position="1"/>
        <end position="22"/>
    </location>
</feature>
<evidence type="ECO:0000313" key="2">
    <source>
        <dbReference type="EMBL" id="MCU7548284.1"/>
    </source>
</evidence>
<evidence type="ECO:0008006" key="4">
    <source>
        <dbReference type="Google" id="ProtNLM"/>
    </source>
</evidence>
<organism evidence="2 3">
    <name type="scientific">Paraflavisolibacter caeni</name>
    <dbReference type="NCBI Taxonomy" id="2982496"/>
    <lineage>
        <taxon>Bacteria</taxon>
        <taxon>Pseudomonadati</taxon>
        <taxon>Bacteroidota</taxon>
        <taxon>Chitinophagia</taxon>
        <taxon>Chitinophagales</taxon>
        <taxon>Chitinophagaceae</taxon>
        <taxon>Paraflavisolibacter</taxon>
    </lineage>
</organism>
<keyword evidence="1" id="KW-0732">Signal</keyword>
<dbReference type="Proteomes" id="UP001155483">
    <property type="component" value="Unassembled WGS sequence"/>
</dbReference>
<sequence length="281" mass="31394">MKHLLTVGLLAIFLFCYQHSHAQQVAKAKTKEGSTKVKGTSKESLQMRGAYAMYNQVANDGTQDSVMGHEQLKLFTDKHVMYAHKNANDSLASFGIGTYKIQNGKVIEHMFYTASGGAHNDTFELAINKTGEGYTQVINFPEEQGRRFRLTEDYKTIGENVTSPLDGAWKQTKVVTISKDGAMETNNNPTQYKVFQSGHFMWGNTSMDSATQKPVSFFGYGTFKMNGNNQAIEVNTNSSFATELVGNPVTLDLQFTDKDHYQQTIAWPSGAKGIEYYERLK</sequence>
<feature type="chain" id="PRO_5040913742" description="DUF3471 domain-containing protein" evidence="1">
    <location>
        <begin position="23"/>
        <end position="281"/>
    </location>
</feature>
<dbReference type="Gene3D" id="2.40.128.490">
    <property type="entry name" value="Uncharacterised protein PF14869, DUF4488"/>
    <property type="match status" value="1"/>
</dbReference>
<dbReference type="AlphaFoldDB" id="A0A9X2XSI2"/>
<name>A0A9X2XSI2_9BACT</name>
<evidence type="ECO:0000313" key="3">
    <source>
        <dbReference type="Proteomes" id="UP001155483"/>
    </source>
</evidence>